<evidence type="ECO:0000313" key="2">
    <source>
        <dbReference type="EMBL" id="ODA14022.1"/>
    </source>
</evidence>
<dbReference type="AlphaFoldDB" id="A0A1C3CYV4"/>
<keyword evidence="3" id="KW-1185">Reference proteome</keyword>
<proteinExistence type="predicted"/>
<evidence type="ECO:0000313" key="3">
    <source>
        <dbReference type="Proteomes" id="UP000186553"/>
    </source>
</evidence>
<dbReference type="InterPro" id="IPR038404">
    <property type="entry name" value="TRAP_DctP_sf"/>
</dbReference>
<keyword evidence="1" id="KW-0732">Signal</keyword>
<comment type="caution">
    <text evidence="2">The sequence shown here is derived from an EMBL/GenBank/DDBJ whole genome shotgun (WGS) entry which is preliminary data.</text>
</comment>
<dbReference type="OrthoDB" id="9771186at2"/>
<gene>
    <name evidence="2" type="ORF">BBP83_14720</name>
</gene>
<dbReference type="RefSeq" id="WP_068886146.1">
    <property type="nucleotide sequence ID" value="NZ_CBCRUU010000019.1"/>
</dbReference>
<dbReference type="STRING" id="1891224.BBP83_14720"/>
<evidence type="ECO:0000256" key="1">
    <source>
        <dbReference type="SAM" id="SignalP"/>
    </source>
</evidence>
<name>A0A1C3CYV4_9GAMM</name>
<protein>
    <submittedName>
        <fullName evidence="2">RND transporter</fullName>
    </submittedName>
</protein>
<feature type="chain" id="PRO_5008671759" evidence="1">
    <location>
        <begin position="23"/>
        <end position="335"/>
    </location>
</feature>
<dbReference type="Proteomes" id="UP000186553">
    <property type="component" value="Unassembled WGS sequence"/>
</dbReference>
<sequence length="335" mass="37576">MQKRILTLSALAILTCSTQLQAKVNVCVFDLLGKAGESYKFMEEWSLLSKTWGAEVNLLSYQDEAKVDKDFKDGVCDAFYMTSMRARAYNKFAGSIDALGGVPSNSIAQKAIAYVLDKRNNRRLVTKIGNETYEVAGIGQIGSAYIFVKDRNFNSIQDVKDKKFAILHYDQAQKSMVERIGAKPVMSDISNFVRKFNHNDVDIVAAPAYAFKPLEIYKGLGTKGGMIDFPVVNVTADLVLRQNKFPEGYAGQSRAWFVKQLPKSFAMVKRMEAEIPAKYKVSLSKENKDEYQKLLRDGRMDLTAQGIYDSTMMTVLKKARCTVERTNFECSLGGE</sequence>
<accession>A0A1C3CYV4</accession>
<reference evidence="2 3" key="1">
    <citation type="submission" date="2016-07" db="EMBL/GenBank/DDBJ databases">
        <title>Acinetobacter sp. ANC 4603.</title>
        <authorList>
            <person name="Radolfova-Krizova L."/>
            <person name="Nemec A."/>
        </authorList>
    </citation>
    <scope>NUCLEOTIDE SEQUENCE [LARGE SCALE GENOMIC DNA]</scope>
    <source>
        <strain evidence="2 3">ANC 4603</strain>
    </source>
</reference>
<dbReference type="InterPro" id="IPR045758">
    <property type="entry name" value="AdeT1/2"/>
</dbReference>
<dbReference type="Pfam" id="PF19582">
    <property type="entry name" value="AdeT1_2"/>
    <property type="match status" value="1"/>
</dbReference>
<feature type="signal peptide" evidence="1">
    <location>
        <begin position="1"/>
        <end position="22"/>
    </location>
</feature>
<dbReference type="Gene3D" id="3.40.190.170">
    <property type="entry name" value="Bacterial extracellular solute-binding protein, family 7"/>
    <property type="match status" value="1"/>
</dbReference>
<dbReference type="EMBL" id="MBDL01000005">
    <property type="protein sequence ID" value="ODA14022.1"/>
    <property type="molecule type" value="Genomic_DNA"/>
</dbReference>
<organism evidence="2 3">
    <name type="scientific">Acinetobacter celticus</name>
    <dbReference type="NCBI Taxonomy" id="1891224"/>
    <lineage>
        <taxon>Bacteria</taxon>
        <taxon>Pseudomonadati</taxon>
        <taxon>Pseudomonadota</taxon>
        <taxon>Gammaproteobacteria</taxon>
        <taxon>Moraxellales</taxon>
        <taxon>Moraxellaceae</taxon>
        <taxon>Acinetobacter</taxon>
    </lineage>
</organism>